<dbReference type="RefSeq" id="WP_084323403.1">
    <property type="nucleotide sequence ID" value="NZ_FNTY01000002.1"/>
</dbReference>
<proteinExistence type="predicted"/>
<evidence type="ECO:0000313" key="1">
    <source>
        <dbReference type="EMBL" id="SEE61874.1"/>
    </source>
</evidence>
<dbReference type="EMBL" id="FNTY01000002">
    <property type="protein sequence ID" value="SEE61874.1"/>
    <property type="molecule type" value="Genomic_DNA"/>
</dbReference>
<reference evidence="1 2" key="1">
    <citation type="submission" date="2016-10" db="EMBL/GenBank/DDBJ databases">
        <authorList>
            <person name="de Groot N.N."/>
        </authorList>
    </citation>
    <scope>NUCLEOTIDE SEQUENCE [LARGE SCALE GENOMIC DNA]</scope>
    <source>
        <strain evidence="1 2">BS3662</strain>
    </source>
</reference>
<accession>A0A1H5KB84</accession>
<sequence>MNAQRDELLNEVLTAHGGLERWNSFNQVRATIVTGGSLWAMKGLTQDSAPREMTVWLHEQRASVTPFGEADQFTVYTPDRIAIENTAGKVIAERAAPRESFRNHGENSPWDPLHRAYFNGYALWSYLTMPFQFTWPGVLTEEVEPWHEGTQRWRRLRVTFPENIATHCAVQDFYFGDDFLLRRHDYNVDVSGALPAAQYVHGYVEANGLRMPGKRRAYRRKADAQADKDALLVAIDLSDIGYW</sequence>
<name>A0A1H5KB84_9PSED</name>
<dbReference type="AlphaFoldDB" id="A0A1H5KB84"/>
<organism evidence="1 2">
    <name type="scientific">Pseudomonas migulae</name>
    <dbReference type="NCBI Taxonomy" id="78543"/>
    <lineage>
        <taxon>Bacteria</taxon>
        <taxon>Pseudomonadati</taxon>
        <taxon>Pseudomonadota</taxon>
        <taxon>Gammaproteobacteria</taxon>
        <taxon>Pseudomonadales</taxon>
        <taxon>Pseudomonadaceae</taxon>
        <taxon>Pseudomonas</taxon>
    </lineage>
</organism>
<dbReference type="Proteomes" id="UP000198985">
    <property type="component" value="Unassembled WGS sequence"/>
</dbReference>
<protein>
    <submittedName>
        <fullName evidence="1">Uncharacterized protein</fullName>
    </submittedName>
</protein>
<evidence type="ECO:0000313" key="2">
    <source>
        <dbReference type="Proteomes" id="UP000198985"/>
    </source>
</evidence>
<gene>
    <name evidence="1" type="ORF">SAMN04490194_3104</name>
</gene>